<gene>
    <name evidence="2" type="ORF">D9619_002023</name>
</gene>
<dbReference type="OrthoDB" id="3246365at2759"/>
<feature type="compositionally biased region" description="Pro residues" evidence="1">
    <location>
        <begin position="312"/>
        <end position="321"/>
    </location>
</feature>
<organism evidence="2 3">
    <name type="scientific">Psilocybe cf. subviscida</name>
    <dbReference type="NCBI Taxonomy" id="2480587"/>
    <lineage>
        <taxon>Eukaryota</taxon>
        <taxon>Fungi</taxon>
        <taxon>Dikarya</taxon>
        <taxon>Basidiomycota</taxon>
        <taxon>Agaricomycotina</taxon>
        <taxon>Agaricomycetes</taxon>
        <taxon>Agaricomycetidae</taxon>
        <taxon>Agaricales</taxon>
        <taxon>Agaricineae</taxon>
        <taxon>Strophariaceae</taxon>
        <taxon>Psilocybe</taxon>
    </lineage>
</organism>
<reference evidence="2 3" key="1">
    <citation type="journal article" date="2020" name="ISME J.">
        <title>Uncovering the hidden diversity of litter-decomposition mechanisms in mushroom-forming fungi.</title>
        <authorList>
            <person name="Floudas D."/>
            <person name="Bentzer J."/>
            <person name="Ahren D."/>
            <person name="Johansson T."/>
            <person name="Persson P."/>
            <person name="Tunlid A."/>
        </authorList>
    </citation>
    <scope>NUCLEOTIDE SEQUENCE [LARGE SCALE GENOMIC DNA]</scope>
    <source>
        <strain evidence="2 3">CBS 101986</strain>
    </source>
</reference>
<protein>
    <submittedName>
        <fullName evidence="2">Uncharacterized protein</fullName>
    </submittedName>
</protein>
<accession>A0A8H5F2W7</accession>
<evidence type="ECO:0000256" key="1">
    <source>
        <dbReference type="SAM" id="MobiDB-lite"/>
    </source>
</evidence>
<keyword evidence="3" id="KW-1185">Reference proteome</keyword>
<proteinExistence type="predicted"/>
<dbReference type="EMBL" id="JAACJJ010000028">
    <property type="protein sequence ID" value="KAF5321612.1"/>
    <property type="molecule type" value="Genomic_DNA"/>
</dbReference>
<sequence>MPFATAPALLIGLGARILLDTFSRTEPPATKDFILVGAWQGVALHYATKSSANSTYGVLVGIAIAAKLFVEFNLVFDVARCVTTVLGIALGALFTDFLSQYFEKSPLISALPDRSSSTRRRRSTATAPRTTPTRPEQRRQHERTVQFRPSVQGGSVETLTAELTDVTGNTTASRLFSDITSVDSLSDKFGPNASMTELEREAHILRTRASLADTERRRLREERKWAASQGNEARAQQMKWEVKRYTALMQTFLAEAETKSQEASRQNASTSGTPRRIDPAAPVKPVTQLPSPSTPTPQKPSRNIVNGRNSPQPLPVPPPSIKPRGGLVANYGKTRDTNG</sequence>
<comment type="caution">
    <text evidence="2">The sequence shown here is derived from an EMBL/GenBank/DDBJ whole genome shotgun (WGS) entry which is preliminary data.</text>
</comment>
<dbReference type="Proteomes" id="UP000567179">
    <property type="component" value="Unassembled WGS sequence"/>
</dbReference>
<feature type="compositionally biased region" description="Basic and acidic residues" evidence="1">
    <location>
        <begin position="135"/>
        <end position="145"/>
    </location>
</feature>
<evidence type="ECO:0000313" key="3">
    <source>
        <dbReference type="Proteomes" id="UP000567179"/>
    </source>
</evidence>
<dbReference type="AlphaFoldDB" id="A0A8H5F2W7"/>
<feature type="region of interest" description="Disordered" evidence="1">
    <location>
        <begin position="112"/>
        <end position="151"/>
    </location>
</feature>
<feature type="compositionally biased region" description="Low complexity" evidence="1">
    <location>
        <begin position="124"/>
        <end position="134"/>
    </location>
</feature>
<feature type="compositionally biased region" description="Polar residues" evidence="1">
    <location>
        <begin position="263"/>
        <end position="273"/>
    </location>
</feature>
<feature type="region of interest" description="Disordered" evidence="1">
    <location>
        <begin position="256"/>
        <end position="339"/>
    </location>
</feature>
<name>A0A8H5F2W7_9AGAR</name>
<evidence type="ECO:0000313" key="2">
    <source>
        <dbReference type="EMBL" id="KAF5321612.1"/>
    </source>
</evidence>